<proteinExistence type="predicted"/>
<evidence type="ECO:0000313" key="2">
    <source>
        <dbReference type="Proteomes" id="UP000823486"/>
    </source>
</evidence>
<dbReference type="Proteomes" id="UP000823486">
    <property type="component" value="Unassembled WGS sequence"/>
</dbReference>
<accession>A0ABS2QMD0</accession>
<evidence type="ECO:0000313" key="1">
    <source>
        <dbReference type="EMBL" id="MBM7694170.1"/>
    </source>
</evidence>
<keyword evidence="2" id="KW-1185">Reference proteome</keyword>
<gene>
    <name evidence="1" type="ORF">JOC77_003614</name>
</gene>
<name>A0ABS2QMD0_9BACI</name>
<organism evidence="1 2">
    <name type="scientific">Peribacillus deserti</name>
    <dbReference type="NCBI Taxonomy" id="673318"/>
    <lineage>
        <taxon>Bacteria</taxon>
        <taxon>Bacillati</taxon>
        <taxon>Bacillota</taxon>
        <taxon>Bacilli</taxon>
        <taxon>Bacillales</taxon>
        <taxon>Bacillaceae</taxon>
        <taxon>Peribacillus</taxon>
    </lineage>
</organism>
<reference evidence="1 2" key="1">
    <citation type="submission" date="2021-01" db="EMBL/GenBank/DDBJ databases">
        <title>Genomic Encyclopedia of Type Strains, Phase IV (KMG-IV): sequencing the most valuable type-strain genomes for metagenomic binning, comparative biology and taxonomic classification.</title>
        <authorList>
            <person name="Goeker M."/>
        </authorList>
    </citation>
    <scope>NUCLEOTIDE SEQUENCE [LARGE SCALE GENOMIC DNA]</scope>
    <source>
        <strain evidence="1 2">DSM 105482</strain>
    </source>
</reference>
<dbReference type="RefSeq" id="WP_204545967.1">
    <property type="nucleotide sequence ID" value="NZ_JAFBFI010000019.1"/>
</dbReference>
<dbReference type="EMBL" id="JAFBFI010000019">
    <property type="protein sequence ID" value="MBM7694170.1"/>
    <property type="molecule type" value="Genomic_DNA"/>
</dbReference>
<comment type="caution">
    <text evidence="1">The sequence shown here is derived from an EMBL/GenBank/DDBJ whole genome shotgun (WGS) entry which is preliminary data.</text>
</comment>
<protein>
    <submittedName>
        <fullName evidence="1">Uncharacterized protein</fullName>
    </submittedName>
</protein>
<sequence length="46" mass="5354">MNMKRITIDEEDLKAAFRIIRNEVYLDERGVPLADGFGRLNGQCER</sequence>